<evidence type="ECO:0008006" key="5">
    <source>
        <dbReference type="Google" id="ProtNLM"/>
    </source>
</evidence>
<organism evidence="3 4">
    <name type="scientific">Acinetobacter marinus</name>
    <dbReference type="NCBI Taxonomy" id="281375"/>
    <lineage>
        <taxon>Bacteria</taxon>
        <taxon>Pseudomonadati</taxon>
        <taxon>Pseudomonadota</taxon>
        <taxon>Gammaproteobacteria</taxon>
        <taxon>Moraxellales</taxon>
        <taxon>Moraxellaceae</taxon>
        <taxon>Acinetobacter</taxon>
    </lineage>
</organism>
<evidence type="ECO:0000313" key="3">
    <source>
        <dbReference type="EMBL" id="SDC31406.1"/>
    </source>
</evidence>
<evidence type="ECO:0000256" key="2">
    <source>
        <dbReference type="SAM" id="SignalP"/>
    </source>
</evidence>
<sequence length="212" mass="22575">MKKLALITLIASVAALTACSKPTTEVKQGESTATTAQAEAPKPVALSTDNVADIQSDIDKLQSYGAAQEQKSQELGQKMQAAVEKKDKAEVDKLFKDLKAFVEKSNSELKAFDLKSSEVNELREKMIENSLISIEMSEMVIQGDPEKIDVEKVKPLQEKAMKAQQELIALSEQIHQKLNAGAQPADAAAATTAPAEQAAPAANDTAPAAAAQ</sequence>
<feature type="chain" id="PRO_5017191137" description="Lipoprotein" evidence="2">
    <location>
        <begin position="21"/>
        <end position="212"/>
    </location>
</feature>
<reference evidence="4" key="1">
    <citation type="submission" date="2016-09" db="EMBL/GenBank/DDBJ databases">
        <authorList>
            <person name="Varghese N."/>
            <person name="Submissions S."/>
        </authorList>
    </citation>
    <scope>NUCLEOTIDE SEQUENCE [LARGE SCALE GENOMIC DNA]</scope>
    <source>
        <strain evidence="4">ANC 3699</strain>
    </source>
</reference>
<name>A0A1G6KM47_9GAMM</name>
<feature type="region of interest" description="Disordered" evidence="1">
    <location>
        <begin position="24"/>
        <end position="46"/>
    </location>
</feature>
<dbReference type="Proteomes" id="UP000242317">
    <property type="component" value="Unassembled WGS sequence"/>
</dbReference>
<proteinExistence type="predicted"/>
<feature type="compositionally biased region" description="Polar residues" evidence="1">
    <location>
        <begin position="24"/>
        <end position="37"/>
    </location>
</feature>
<gene>
    <name evidence="3" type="ORF">SAMN05421749_10493</name>
</gene>
<keyword evidence="4" id="KW-1185">Reference proteome</keyword>
<dbReference type="RefSeq" id="WP_092619021.1">
    <property type="nucleotide sequence ID" value="NZ_FMYK01000004.1"/>
</dbReference>
<feature type="compositionally biased region" description="Low complexity" evidence="1">
    <location>
        <begin position="180"/>
        <end position="212"/>
    </location>
</feature>
<dbReference type="OrthoDB" id="6712404at2"/>
<accession>A0A1G6KM47</accession>
<evidence type="ECO:0000313" key="4">
    <source>
        <dbReference type="Proteomes" id="UP000242317"/>
    </source>
</evidence>
<dbReference type="PROSITE" id="PS51257">
    <property type="entry name" value="PROKAR_LIPOPROTEIN"/>
    <property type="match status" value="1"/>
</dbReference>
<evidence type="ECO:0000256" key="1">
    <source>
        <dbReference type="SAM" id="MobiDB-lite"/>
    </source>
</evidence>
<feature type="region of interest" description="Disordered" evidence="1">
    <location>
        <begin position="179"/>
        <end position="212"/>
    </location>
</feature>
<protein>
    <recommendedName>
        <fullName evidence="5">Lipoprotein</fullName>
    </recommendedName>
</protein>
<dbReference type="EMBL" id="FMYK01000004">
    <property type="protein sequence ID" value="SDC31406.1"/>
    <property type="molecule type" value="Genomic_DNA"/>
</dbReference>
<dbReference type="AlphaFoldDB" id="A0A1G6KM47"/>
<keyword evidence="2" id="KW-0732">Signal</keyword>
<feature type="signal peptide" evidence="2">
    <location>
        <begin position="1"/>
        <end position="20"/>
    </location>
</feature>